<evidence type="ECO:0000313" key="1">
    <source>
        <dbReference type="EMBL" id="TMR01597.1"/>
    </source>
</evidence>
<dbReference type="OrthoDB" id="6968353at2"/>
<comment type="caution">
    <text evidence="1">The sequence shown here is derived from an EMBL/GenBank/DDBJ whole genome shotgun (WGS) entry which is preliminary data.</text>
</comment>
<dbReference type="GO" id="GO:0006508">
    <property type="term" value="P:proteolysis"/>
    <property type="evidence" value="ECO:0007669"/>
    <property type="project" value="InterPro"/>
</dbReference>
<dbReference type="EMBL" id="VCKW01000062">
    <property type="protein sequence ID" value="TMR01597.1"/>
    <property type="molecule type" value="Genomic_DNA"/>
</dbReference>
<sequence length="490" mass="51552">MRGRLFRIAVIVAIAIGVVPGGGPAVAAPAKNEAPLLRSTDPGGERFRPVGRLKASSQCTATVISPPGPGTAPGALDPRARALVLTAGHCVGRFSANEVRAGLDAPAGWTFTPAYFVDTVDRHRPFPVASIRYATMKGVDLAVVELAASYGDLAAIDVRPLEVSAAPPPEGASIEVVHAPVDGVPSDQEYLRRSRCRSAARTDVAESPWIWHGASPNDCAGIAGGSSGGLVVQRDGRRVVAVLNTTVESTVSGVCKLGRPCEIGPGGVVIRPGTSYAIGVAPLSGCPLDDLGAPTCRLDPGLGAAPSDTRVAVRSEKARWDAALEAEGRTHARIKTGPLGRTDCRDPAGYGRPFAIQDRPVIDDPLPPREDFYVLCVVSGKGSEWVPARFASFTTVQVDDTPPAVAPVVSARDLDTQWAVEPIFQIFEIVHYDIKYGARDAVDCADPAGYQPYRRFPAFLAKTQAWRYCAIGYDLAGNATPPKAVDLDPA</sequence>
<dbReference type="RefSeq" id="WP_138645659.1">
    <property type="nucleotide sequence ID" value="NZ_VCKW01000062.1"/>
</dbReference>
<reference evidence="1 2" key="1">
    <citation type="submission" date="2019-05" db="EMBL/GenBank/DDBJ databases">
        <title>Draft genome sequence of Actinomadura sp. 14C53.</title>
        <authorList>
            <person name="Saricaoglu S."/>
            <person name="Isik K."/>
        </authorList>
    </citation>
    <scope>NUCLEOTIDE SEQUENCE [LARGE SCALE GENOMIC DNA]</scope>
    <source>
        <strain evidence="1 2">14C53</strain>
    </source>
</reference>
<dbReference type="PROSITE" id="PS00134">
    <property type="entry name" value="TRYPSIN_HIS"/>
    <property type="match status" value="1"/>
</dbReference>
<gene>
    <name evidence="1" type="ORF">ETD83_14600</name>
</gene>
<name>A0A5C4JE49_9ACTN</name>
<dbReference type="InterPro" id="IPR018114">
    <property type="entry name" value="TRYPSIN_HIS"/>
</dbReference>
<dbReference type="GO" id="GO:0004252">
    <property type="term" value="F:serine-type endopeptidase activity"/>
    <property type="evidence" value="ECO:0007669"/>
    <property type="project" value="InterPro"/>
</dbReference>
<accession>A0A5C4JE49</accession>
<organism evidence="1 2">
    <name type="scientific">Actinomadura soli</name>
    <dbReference type="NCBI Taxonomy" id="2508997"/>
    <lineage>
        <taxon>Bacteria</taxon>
        <taxon>Bacillati</taxon>
        <taxon>Actinomycetota</taxon>
        <taxon>Actinomycetes</taxon>
        <taxon>Streptosporangiales</taxon>
        <taxon>Thermomonosporaceae</taxon>
        <taxon>Actinomadura</taxon>
    </lineage>
</organism>
<keyword evidence="2" id="KW-1185">Reference proteome</keyword>
<proteinExistence type="predicted"/>
<protein>
    <recommendedName>
        <fullName evidence="3">Trypsin-like peptidase</fullName>
    </recommendedName>
</protein>
<dbReference type="SUPFAM" id="SSF50494">
    <property type="entry name" value="Trypsin-like serine proteases"/>
    <property type="match status" value="1"/>
</dbReference>
<evidence type="ECO:0000313" key="2">
    <source>
        <dbReference type="Proteomes" id="UP000309174"/>
    </source>
</evidence>
<dbReference type="Proteomes" id="UP000309174">
    <property type="component" value="Unassembled WGS sequence"/>
</dbReference>
<dbReference type="Pfam" id="PF13365">
    <property type="entry name" value="Trypsin_2"/>
    <property type="match status" value="1"/>
</dbReference>
<dbReference type="InterPro" id="IPR009003">
    <property type="entry name" value="Peptidase_S1_PA"/>
</dbReference>
<dbReference type="AlphaFoldDB" id="A0A5C4JE49"/>
<evidence type="ECO:0008006" key="3">
    <source>
        <dbReference type="Google" id="ProtNLM"/>
    </source>
</evidence>